<dbReference type="EMBL" id="VIKR01000001">
    <property type="protein sequence ID" value="TQV76571.1"/>
    <property type="molecule type" value="Genomic_DNA"/>
</dbReference>
<dbReference type="RefSeq" id="WP_142887931.1">
    <property type="nucleotide sequence ID" value="NZ_VIKR01000001.1"/>
</dbReference>
<dbReference type="Proteomes" id="UP000317839">
    <property type="component" value="Unassembled WGS sequence"/>
</dbReference>
<name>A0A545THD6_9GAMM</name>
<protein>
    <submittedName>
        <fullName evidence="1">Uncharacterized protein</fullName>
    </submittedName>
</protein>
<sequence length="82" mass="9656">MSDQILKVETDPKDADCIQITLRHLPVKYKFWQSQRPIIAKYKGHGSHWYHVPSFKPAPSRLIPLLKAISYGPQFKHLRYKI</sequence>
<proteinExistence type="predicted"/>
<comment type="caution">
    <text evidence="1">The sequence shown here is derived from an EMBL/GenBank/DDBJ whole genome shotgun (WGS) entry which is preliminary data.</text>
</comment>
<gene>
    <name evidence="1" type="ORF">FLL45_01010</name>
</gene>
<keyword evidence="2" id="KW-1185">Reference proteome</keyword>
<reference evidence="1 2" key="1">
    <citation type="submission" date="2019-06" db="EMBL/GenBank/DDBJ databases">
        <title>Draft genome of Aliikangiella marina GYP-15.</title>
        <authorList>
            <person name="Wang G."/>
        </authorList>
    </citation>
    <scope>NUCLEOTIDE SEQUENCE [LARGE SCALE GENOMIC DNA]</scope>
    <source>
        <strain evidence="1 2">GYP-15</strain>
    </source>
</reference>
<dbReference type="OrthoDB" id="6197455at2"/>
<dbReference type="AlphaFoldDB" id="A0A545THD6"/>
<evidence type="ECO:0000313" key="2">
    <source>
        <dbReference type="Proteomes" id="UP000317839"/>
    </source>
</evidence>
<evidence type="ECO:0000313" key="1">
    <source>
        <dbReference type="EMBL" id="TQV76571.1"/>
    </source>
</evidence>
<accession>A0A545THD6</accession>
<organism evidence="1 2">
    <name type="scientific">Aliikangiella marina</name>
    <dbReference type="NCBI Taxonomy" id="1712262"/>
    <lineage>
        <taxon>Bacteria</taxon>
        <taxon>Pseudomonadati</taxon>
        <taxon>Pseudomonadota</taxon>
        <taxon>Gammaproteobacteria</taxon>
        <taxon>Oceanospirillales</taxon>
        <taxon>Pleioneaceae</taxon>
        <taxon>Aliikangiella</taxon>
    </lineage>
</organism>